<evidence type="ECO:0000313" key="3">
    <source>
        <dbReference type="EMBL" id="PIP58172.1"/>
    </source>
</evidence>
<dbReference type="AlphaFoldDB" id="A0A2H0BKH5"/>
<comment type="caution">
    <text evidence="3">The sequence shown here is derived from an EMBL/GenBank/DDBJ whole genome shotgun (WGS) entry which is preliminary data.</text>
</comment>
<evidence type="ECO:0000256" key="1">
    <source>
        <dbReference type="SAM" id="SignalP"/>
    </source>
</evidence>
<protein>
    <recommendedName>
        <fullName evidence="2">Peptidoglycan binding-like domain-containing protein</fullName>
    </recommendedName>
</protein>
<dbReference type="InterPro" id="IPR036365">
    <property type="entry name" value="PGBD-like_sf"/>
</dbReference>
<dbReference type="InterPro" id="IPR036366">
    <property type="entry name" value="PGBDSf"/>
</dbReference>
<accession>A0A2H0BKH5</accession>
<dbReference type="Gene3D" id="1.10.101.10">
    <property type="entry name" value="PGBD-like superfamily/PGBD"/>
    <property type="match status" value="1"/>
</dbReference>
<dbReference type="InterPro" id="IPR002477">
    <property type="entry name" value="Peptidoglycan-bd-like"/>
</dbReference>
<feature type="chain" id="PRO_5013621248" description="Peptidoglycan binding-like domain-containing protein" evidence="1">
    <location>
        <begin position="22"/>
        <end position="571"/>
    </location>
</feature>
<reference evidence="3 4" key="1">
    <citation type="submission" date="2017-09" db="EMBL/GenBank/DDBJ databases">
        <title>Depth-based differentiation of microbial function through sediment-hosted aquifers and enrichment of novel symbionts in the deep terrestrial subsurface.</title>
        <authorList>
            <person name="Probst A.J."/>
            <person name="Ladd B."/>
            <person name="Jarett J.K."/>
            <person name="Geller-Mcgrath D.E."/>
            <person name="Sieber C.M."/>
            <person name="Emerson J.B."/>
            <person name="Anantharaman K."/>
            <person name="Thomas B.C."/>
            <person name="Malmstrom R."/>
            <person name="Stieglmeier M."/>
            <person name="Klingl A."/>
            <person name="Woyke T."/>
            <person name="Ryan C.M."/>
            <person name="Banfield J.F."/>
        </authorList>
    </citation>
    <scope>NUCLEOTIDE SEQUENCE [LARGE SCALE GENOMIC DNA]</scope>
    <source>
        <strain evidence="3">CG22_combo_CG10-13_8_21_14_all_37_9</strain>
    </source>
</reference>
<evidence type="ECO:0000313" key="4">
    <source>
        <dbReference type="Proteomes" id="UP000229334"/>
    </source>
</evidence>
<dbReference type="EMBL" id="PCSX01000027">
    <property type="protein sequence ID" value="PIP58172.1"/>
    <property type="molecule type" value="Genomic_DNA"/>
</dbReference>
<proteinExistence type="predicted"/>
<feature type="domain" description="Peptidoglycan binding-like" evidence="2">
    <location>
        <begin position="48"/>
        <end position="102"/>
    </location>
</feature>
<dbReference type="Gene3D" id="2.60.40.10">
    <property type="entry name" value="Immunoglobulins"/>
    <property type="match status" value="1"/>
</dbReference>
<dbReference type="InterPro" id="IPR013783">
    <property type="entry name" value="Ig-like_fold"/>
</dbReference>
<evidence type="ECO:0000259" key="2">
    <source>
        <dbReference type="Pfam" id="PF01471"/>
    </source>
</evidence>
<dbReference type="Pfam" id="PF01471">
    <property type="entry name" value="PG_binding_1"/>
    <property type="match status" value="1"/>
</dbReference>
<sequence length="571" mass="59986">MKKFLLGLVIGLLILPTVSSAQIQGDVNPNLTPACVSITHNLAYRSTGRDVFTLQDFLQNQAYLNSEPTGFFGLLTQSAVKSFQSASGILNSGYVGPITRARINALSCASNITPTPNPIPSSDGCANGAMFSSITGRACTDIPITVRGCVPGGMFSATTGEPCPNNTGNITLNSVSGPSSLEIGQTGTWRISVNAPAGSNLTYRVAWGEMDGYMGSSARPLSPDLINQTGTFSHSYSGSGTYNVRFWVYDESRPNISQAETTLTVVVKERSGIDGCAPGDMFSSTTGAPCPSRPIPIPNVSAPTVNLSVNPSLIISDGKPGTVTLSWSSRYATYCNFEKQTLATSGSMSLSLSSTATYNISCTGRGGTTSSNPVTAVFQLTGQSTIPVIANPSATIDQNSLTSSSNRPTLTGYAYNTVKPFGISISNNGGKIWGSGDIVIRNNRWSTTINQELPSGTYQVQVYSNNVLLTSGTLTINPTCSLTSNKNSYNLGETIIYSWTSQNATYAAWQQDTSGRDHLWLPGDKLSANGSQQVTASVIGNPSVTLLVGGYDNSSGTCSKTINIVSSTSNN</sequence>
<feature type="signal peptide" evidence="1">
    <location>
        <begin position="1"/>
        <end position="21"/>
    </location>
</feature>
<organism evidence="3 4">
    <name type="scientific">Candidatus Vogelbacteria bacterium CG22_combo_CG10-13_8_21_14_all_37_9</name>
    <dbReference type="NCBI Taxonomy" id="1975046"/>
    <lineage>
        <taxon>Bacteria</taxon>
        <taxon>Candidatus Vogeliibacteriota</taxon>
    </lineage>
</organism>
<name>A0A2H0BKH5_9BACT</name>
<keyword evidence="1" id="KW-0732">Signal</keyword>
<dbReference type="SUPFAM" id="SSF47090">
    <property type="entry name" value="PGBD-like"/>
    <property type="match status" value="1"/>
</dbReference>
<dbReference type="Proteomes" id="UP000229334">
    <property type="component" value="Unassembled WGS sequence"/>
</dbReference>
<gene>
    <name evidence="3" type="ORF">COX02_01670</name>
</gene>